<evidence type="ECO:0000313" key="2">
    <source>
        <dbReference type="EMBL" id="KAG7499808.1"/>
    </source>
</evidence>
<feature type="region of interest" description="Disordered" evidence="1">
    <location>
        <begin position="44"/>
        <end position="103"/>
    </location>
</feature>
<comment type="caution">
    <text evidence="2">The sequence shown here is derived from an EMBL/GenBank/DDBJ whole genome shotgun (WGS) entry which is preliminary data.</text>
</comment>
<reference evidence="2 3" key="1">
    <citation type="journal article" date="2021" name="Sci. Rep.">
        <title>Chromosome anchoring in Senegalese sole (Solea senegalensis) reveals sex-associated markers and genome rearrangements in flatfish.</title>
        <authorList>
            <person name="Guerrero-Cozar I."/>
            <person name="Gomez-Garrido J."/>
            <person name="Berbel C."/>
            <person name="Martinez-Blanch J.F."/>
            <person name="Alioto T."/>
            <person name="Claros M.G."/>
            <person name="Gagnaire P.A."/>
            <person name="Manchado M."/>
        </authorList>
    </citation>
    <scope>NUCLEOTIDE SEQUENCE [LARGE SCALE GENOMIC DNA]</scope>
    <source>
        <strain evidence="2">Sse05_10M</strain>
    </source>
</reference>
<evidence type="ECO:0000256" key="1">
    <source>
        <dbReference type="SAM" id="MobiDB-lite"/>
    </source>
</evidence>
<keyword evidence="3" id="KW-1185">Reference proteome</keyword>
<dbReference type="Proteomes" id="UP000693946">
    <property type="component" value="Linkage Group LG20"/>
</dbReference>
<evidence type="ECO:0000313" key="3">
    <source>
        <dbReference type="Proteomes" id="UP000693946"/>
    </source>
</evidence>
<gene>
    <name evidence="2" type="ORF">JOB18_000150</name>
</gene>
<dbReference type="AlphaFoldDB" id="A0AAV6R2Z9"/>
<name>A0AAV6R2Z9_SOLSE</name>
<protein>
    <submittedName>
        <fullName evidence="2">Uncharacterized protein</fullName>
    </submittedName>
</protein>
<organism evidence="2 3">
    <name type="scientific">Solea senegalensis</name>
    <name type="common">Senegalese sole</name>
    <dbReference type="NCBI Taxonomy" id="28829"/>
    <lineage>
        <taxon>Eukaryota</taxon>
        <taxon>Metazoa</taxon>
        <taxon>Chordata</taxon>
        <taxon>Craniata</taxon>
        <taxon>Vertebrata</taxon>
        <taxon>Euteleostomi</taxon>
        <taxon>Actinopterygii</taxon>
        <taxon>Neopterygii</taxon>
        <taxon>Teleostei</taxon>
        <taxon>Neoteleostei</taxon>
        <taxon>Acanthomorphata</taxon>
        <taxon>Carangaria</taxon>
        <taxon>Pleuronectiformes</taxon>
        <taxon>Pleuronectoidei</taxon>
        <taxon>Soleidae</taxon>
        <taxon>Solea</taxon>
    </lineage>
</organism>
<feature type="compositionally biased region" description="Basic residues" evidence="1">
    <location>
        <begin position="62"/>
        <end position="76"/>
    </location>
</feature>
<feature type="compositionally biased region" description="Polar residues" evidence="1">
    <location>
        <begin position="90"/>
        <end position="103"/>
    </location>
</feature>
<accession>A0AAV6R2Z9</accession>
<proteinExistence type="predicted"/>
<sequence>MQRLRRRSDAAAAAAADTAGIKSNTRSLCSACASSRLHSGRRCKRDIHMGNDSGVGTLSSRGKQRLGPRGSPRRKAVTQGTTDAGDELTAQKTTQGKSCITSSSHGTLDTVFVIK</sequence>
<dbReference type="EMBL" id="JAGKHQ010000013">
    <property type="protein sequence ID" value="KAG7499808.1"/>
    <property type="molecule type" value="Genomic_DNA"/>
</dbReference>